<comment type="similarity">
    <text evidence="1">In the C-terminal section; belongs to the class-I pyridoxal-phosphate-dependent aminotransferase family.</text>
</comment>
<dbReference type="SUPFAM" id="SSF46785">
    <property type="entry name" value="Winged helix' DNA-binding domain"/>
    <property type="match status" value="1"/>
</dbReference>
<dbReference type="Gene3D" id="3.90.1150.10">
    <property type="entry name" value="Aspartate Aminotransferase, domain 1"/>
    <property type="match status" value="1"/>
</dbReference>
<dbReference type="PANTHER" id="PTHR46577:SF2">
    <property type="entry name" value="TRANSCRIPTIONAL REGULATORY PROTEIN"/>
    <property type="match status" value="1"/>
</dbReference>
<protein>
    <submittedName>
        <fullName evidence="7">DNA-binding transcriptional MocR family regulator</fullName>
    </submittedName>
</protein>
<dbReference type="PANTHER" id="PTHR46577">
    <property type="entry name" value="HTH-TYPE TRANSCRIPTIONAL REGULATORY PROTEIN GABR"/>
    <property type="match status" value="1"/>
</dbReference>
<evidence type="ECO:0000256" key="4">
    <source>
        <dbReference type="ARBA" id="ARBA00023125"/>
    </source>
</evidence>
<dbReference type="InterPro" id="IPR015424">
    <property type="entry name" value="PyrdxlP-dep_Trfase"/>
</dbReference>
<dbReference type="AlphaFoldDB" id="A0A4R6WTD2"/>
<dbReference type="InterPro" id="IPR036388">
    <property type="entry name" value="WH-like_DNA-bd_sf"/>
</dbReference>
<gene>
    <name evidence="7" type="ORF">A8950_1574</name>
</gene>
<dbReference type="InterPro" id="IPR051446">
    <property type="entry name" value="HTH_trans_reg/aminotransferase"/>
</dbReference>
<keyword evidence="3" id="KW-0805">Transcription regulation</keyword>
<dbReference type="CDD" id="cd00609">
    <property type="entry name" value="AAT_like"/>
    <property type="match status" value="1"/>
</dbReference>
<evidence type="ECO:0000256" key="5">
    <source>
        <dbReference type="ARBA" id="ARBA00023163"/>
    </source>
</evidence>
<keyword evidence="5" id="KW-0804">Transcription</keyword>
<dbReference type="InterPro" id="IPR015422">
    <property type="entry name" value="PyrdxlP-dep_Trfase_small"/>
</dbReference>
<dbReference type="PROSITE" id="PS50949">
    <property type="entry name" value="HTH_GNTR"/>
    <property type="match status" value="1"/>
</dbReference>
<keyword evidence="8" id="KW-1185">Reference proteome</keyword>
<dbReference type="InterPro" id="IPR004839">
    <property type="entry name" value="Aminotransferase_I/II_large"/>
</dbReference>
<dbReference type="GO" id="GO:0003700">
    <property type="term" value="F:DNA-binding transcription factor activity"/>
    <property type="evidence" value="ECO:0007669"/>
    <property type="project" value="InterPro"/>
</dbReference>
<evidence type="ECO:0000259" key="6">
    <source>
        <dbReference type="PROSITE" id="PS50949"/>
    </source>
</evidence>
<reference evidence="7 8" key="1">
    <citation type="submission" date="2019-03" db="EMBL/GenBank/DDBJ databases">
        <title>Genomic Encyclopedia of Type Strains, Phase III (KMG-III): the genomes of soil and plant-associated and newly described type strains.</title>
        <authorList>
            <person name="Whitman W."/>
        </authorList>
    </citation>
    <scope>NUCLEOTIDE SEQUENCE [LARGE SCALE GENOMIC DNA]</scope>
    <source>
        <strain evidence="7 8">CGMCC 1.7660</strain>
    </source>
</reference>
<dbReference type="OrthoDB" id="9802328at2"/>
<dbReference type="InterPro" id="IPR036390">
    <property type="entry name" value="WH_DNA-bd_sf"/>
</dbReference>
<dbReference type="InterPro" id="IPR015421">
    <property type="entry name" value="PyrdxlP-dep_Trfase_major"/>
</dbReference>
<evidence type="ECO:0000256" key="2">
    <source>
        <dbReference type="ARBA" id="ARBA00022898"/>
    </source>
</evidence>
<comment type="caution">
    <text evidence="7">The sequence shown here is derived from an EMBL/GenBank/DDBJ whole genome shotgun (WGS) entry which is preliminary data.</text>
</comment>
<dbReference type="RefSeq" id="WP_133613055.1">
    <property type="nucleotide sequence ID" value="NZ_SNYW01000007.1"/>
</dbReference>
<evidence type="ECO:0000313" key="8">
    <source>
        <dbReference type="Proteomes" id="UP000295783"/>
    </source>
</evidence>
<dbReference type="Pfam" id="PF00155">
    <property type="entry name" value="Aminotran_1_2"/>
    <property type="match status" value="1"/>
</dbReference>
<name>A0A4R6WTD2_9PROT</name>
<dbReference type="Gene3D" id="1.10.10.10">
    <property type="entry name" value="Winged helix-like DNA-binding domain superfamily/Winged helix DNA-binding domain"/>
    <property type="match status" value="1"/>
</dbReference>
<dbReference type="Gene3D" id="3.40.640.10">
    <property type="entry name" value="Type I PLP-dependent aspartate aminotransferase-like (Major domain)"/>
    <property type="match status" value="1"/>
</dbReference>
<evidence type="ECO:0000256" key="3">
    <source>
        <dbReference type="ARBA" id="ARBA00023015"/>
    </source>
</evidence>
<dbReference type="Pfam" id="PF00392">
    <property type="entry name" value="GntR"/>
    <property type="match status" value="1"/>
</dbReference>
<keyword evidence="4 7" id="KW-0238">DNA-binding</keyword>
<dbReference type="Proteomes" id="UP000295783">
    <property type="component" value="Unassembled WGS sequence"/>
</dbReference>
<keyword evidence="2" id="KW-0663">Pyridoxal phosphate</keyword>
<accession>A0A4R6WTD2</accession>
<proteinExistence type="inferred from homology"/>
<organism evidence="7 8">
    <name type="scientific">Dongia mobilis</name>
    <dbReference type="NCBI Taxonomy" id="578943"/>
    <lineage>
        <taxon>Bacteria</taxon>
        <taxon>Pseudomonadati</taxon>
        <taxon>Pseudomonadota</taxon>
        <taxon>Alphaproteobacteria</taxon>
        <taxon>Rhodospirillales</taxon>
        <taxon>Dongiaceae</taxon>
        <taxon>Dongia</taxon>
    </lineage>
</organism>
<dbReference type="EMBL" id="SNYW01000007">
    <property type="protein sequence ID" value="TDQ83288.1"/>
    <property type="molecule type" value="Genomic_DNA"/>
</dbReference>
<dbReference type="GO" id="GO:0003677">
    <property type="term" value="F:DNA binding"/>
    <property type="evidence" value="ECO:0007669"/>
    <property type="project" value="UniProtKB-KW"/>
</dbReference>
<sequence length="481" mass="52091">MLDFSLEPETGALSARIAAAIGRKIRTGAAGPGEKLPSVRKLAARLAVSPFTIVAAYDRLVAEGLVMARPKSGFFVAAPAAAPRATLSLDPLPSSRTGINPIWMMRQTLSTGSDREKPGCGWLPPDWLPDSALRAALRTVARTGTRSTEAADLVEYGVPLGFRPLREMLARRLNELEIPAETDRLLLTDSASQAIDLVCRYLVAPGDTVLVDDPGYFNFHAAVRAQRATCLAVPLTPTGPDLDVLERLAAVHRPKLYLTNAGPQNPTGARLGIACAHRLLDLARRHDFRILEDDIFRDFEARPGIRLAALDALQRVIHIGSFSKTLSAAMRIGFISADPATLADLADLKLAASFGNNEVSARAIHRLLADGSYRKHVAALRDRLARCRGLVMKRLTRIGLRPWLPAAAETGEGLFLWMELPLGQDALPVAHLARQRGMILAAGAIFSPNDETDGRWSTYMRFNVAQSQDPQLASFLSAALS</sequence>
<feature type="domain" description="HTH gntR-type" evidence="6">
    <location>
        <begin position="11"/>
        <end position="79"/>
    </location>
</feature>
<dbReference type="SMART" id="SM00345">
    <property type="entry name" value="HTH_GNTR"/>
    <property type="match status" value="1"/>
</dbReference>
<dbReference type="CDD" id="cd07377">
    <property type="entry name" value="WHTH_GntR"/>
    <property type="match status" value="1"/>
</dbReference>
<dbReference type="InterPro" id="IPR000524">
    <property type="entry name" value="Tscrpt_reg_HTH_GntR"/>
</dbReference>
<evidence type="ECO:0000313" key="7">
    <source>
        <dbReference type="EMBL" id="TDQ83288.1"/>
    </source>
</evidence>
<evidence type="ECO:0000256" key="1">
    <source>
        <dbReference type="ARBA" id="ARBA00005384"/>
    </source>
</evidence>
<dbReference type="GO" id="GO:0030170">
    <property type="term" value="F:pyridoxal phosphate binding"/>
    <property type="evidence" value="ECO:0007669"/>
    <property type="project" value="InterPro"/>
</dbReference>
<dbReference type="SUPFAM" id="SSF53383">
    <property type="entry name" value="PLP-dependent transferases"/>
    <property type="match status" value="1"/>
</dbReference>